<comment type="function">
    <text evidence="2 10">Catalyzes the isomerization of sedoheptulose 7-phosphate in D-glycero-D-manno-heptose 7-phosphate.</text>
</comment>
<evidence type="ECO:0000259" key="11">
    <source>
        <dbReference type="PROSITE" id="PS51464"/>
    </source>
</evidence>
<feature type="binding site" evidence="10">
    <location>
        <position position="128"/>
    </location>
    <ligand>
        <name>substrate</name>
    </ligand>
</feature>
<evidence type="ECO:0000256" key="1">
    <source>
        <dbReference type="ARBA" id="ARBA00000348"/>
    </source>
</evidence>
<dbReference type="PANTHER" id="PTHR30390:SF6">
    <property type="entry name" value="DNAA INITIATOR-ASSOCIATING PROTEIN DIAA"/>
    <property type="match status" value="1"/>
</dbReference>
<feature type="binding site" evidence="10">
    <location>
        <position position="183"/>
    </location>
    <ligand>
        <name>Zn(2+)</name>
        <dbReference type="ChEBI" id="CHEBI:29105"/>
    </ligand>
</feature>
<keyword evidence="5 10" id="KW-0963">Cytoplasm</keyword>
<dbReference type="GO" id="GO:0008270">
    <property type="term" value="F:zinc ion binding"/>
    <property type="evidence" value="ECO:0007669"/>
    <property type="project" value="UniProtKB-UniRule"/>
</dbReference>
<organism evidence="12 13">
    <name type="scientific">Rhodovastum atsumiense</name>
    <dbReference type="NCBI Taxonomy" id="504468"/>
    <lineage>
        <taxon>Bacteria</taxon>
        <taxon>Pseudomonadati</taxon>
        <taxon>Pseudomonadota</taxon>
        <taxon>Alphaproteobacteria</taxon>
        <taxon>Acetobacterales</taxon>
        <taxon>Acetobacteraceae</taxon>
        <taxon>Rhodovastum</taxon>
    </lineage>
</organism>
<dbReference type="UniPathway" id="UPA00041">
    <property type="reaction ID" value="UER00436"/>
</dbReference>
<feature type="domain" description="SIS" evidence="11">
    <location>
        <begin position="40"/>
        <end position="199"/>
    </location>
</feature>
<evidence type="ECO:0000256" key="3">
    <source>
        <dbReference type="ARBA" id="ARBA00004496"/>
    </source>
</evidence>
<evidence type="ECO:0000256" key="7">
    <source>
        <dbReference type="ARBA" id="ARBA00022833"/>
    </source>
</evidence>
<dbReference type="InterPro" id="IPR001347">
    <property type="entry name" value="SIS_dom"/>
</dbReference>
<comment type="miscellaneous">
    <text evidence="10">The reaction produces a racemic mixture of D-glycero-alpha-D-manno-heptose 7-phosphate and D-glycero-beta-D-manno-heptose 7-phosphate.</text>
</comment>
<dbReference type="Gene3D" id="3.40.50.10490">
    <property type="entry name" value="Glucose-6-phosphate isomerase like protein, domain 1"/>
    <property type="match status" value="1"/>
</dbReference>
<feature type="binding site" evidence="10">
    <location>
        <position position="175"/>
    </location>
    <ligand>
        <name>Zn(2+)</name>
        <dbReference type="ChEBI" id="CHEBI:29105"/>
    </ligand>
</feature>
<dbReference type="Proteomes" id="UP000325255">
    <property type="component" value="Unassembled WGS sequence"/>
</dbReference>
<dbReference type="EMBL" id="VWPK01000028">
    <property type="protein sequence ID" value="KAA5610762.1"/>
    <property type="molecule type" value="Genomic_DNA"/>
</dbReference>
<evidence type="ECO:0000313" key="13">
    <source>
        <dbReference type="Proteomes" id="UP000325255"/>
    </source>
</evidence>
<proteinExistence type="inferred from homology"/>
<comment type="subcellular location">
    <subcellularLocation>
        <location evidence="3 10">Cytoplasm</location>
    </subcellularLocation>
</comment>
<feature type="binding site" evidence="10">
    <location>
        <position position="68"/>
    </location>
    <ligand>
        <name>substrate</name>
    </ligand>
</feature>
<dbReference type="RefSeq" id="WP_150042198.1">
    <property type="nucleotide sequence ID" value="NZ_OW485601.1"/>
</dbReference>
<evidence type="ECO:0000256" key="9">
    <source>
        <dbReference type="ARBA" id="ARBA00023277"/>
    </source>
</evidence>
<dbReference type="GO" id="GO:2001061">
    <property type="term" value="P:D-glycero-D-manno-heptose 7-phosphate biosynthetic process"/>
    <property type="evidence" value="ECO:0007669"/>
    <property type="project" value="UniProtKB-UniPathway"/>
</dbReference>
<protein>
    <recommendedName>
        <fullName evidence="10">Phosphoheptose isomerase</fullName>
        <ecNumber evidence="10">5.3.1.28</ecNumber>
    </recommendedName>
    <alternativeName>
        <fullName evidence="10">Sedoheptulose 7-phosphate isomerase</fullName>
    </alternativeName>
</protein>
<comment type="pathway">
    <text evidence="10">Carbohydrate biosynthesis; D-glycero-D-manno-heptose 7-phosphate biosynthesis; D-glycero-alpha-D-manno-heptose 7-phosphate and D-glycero-beta-D-manno-heptose 7-phosphate from sedoheptulose 7-phosphate: step 1/1.</text>
</comment>
<comment type="cofactor">
    <cofactor evidence="10">
        <name>Zn(2+)</name>
        <dbReference type="ChEBI" id="CHEBI:29105"/>
    </cofactor>
    <text evidence="10">Binds 1 zinc ion per subunit.</text>
</comment>
<gene>
    <name evidence="10" type="primary">gmhA</name>
    <name evidence="12" type="ORF">F1189_17705</name>
</gene>
<keyword evidence="9 10" id="KW-0119">Carbohydrate metabolism</keyword>
<evidence type="ECO:0000256" key="6">
    <source>
        <dbReference type="ARBA" id="ARBA00022723"/>
    </source>
</evidence>
<comment type="similarity">
    <text evidence="4 10">Belongs to the SIS family. GmhA subfamily.</text>
</comment>
<dbReference type="PANTHER" id="PTHR30390">
    <property type="entry name" value="SEDOHEPTULOSE 7-PHOSPHATE ISOMERASE / DNAA INITIATOR-ASSOCIATING FACTOR FOR REPLICATION INITIATION"/>
    <property type="match status" value="1"/>
</dbReference>
<evidence type="ECO:0000313" key="12">
    <source>
        <dbReference type="EMBL" id="KAA5610762.1"/>
    </source>
</evidence>
<dbReference type="CDD" id="cd05006">
    <property type="entry name" value="SIS_GmhA"/>
    <property type="match status" value="1"/>
</dbReference>
<feature type="binding site" evidence="10">
    <location>
        <position position="64"/>
    </location>
    <ligand>
        <name>Zn(2+)</name>
        <dbReference type="ChEBI" id="CHEBI:29105"/>
    </ligand>
</feature>
<feature type="binding site" evidence="10">
    <location>
        <begin position="123"/>
        <end position="125"/>
    </location>
    <ligand>
        <name>substrate</name>
    </ligand>
</feature>
<comment type="subunit">
    <text evidence="10">Homotetramer.</text>
</comment>
<feature type="binding site" evidence="10">
    <location>
        <begin position="55"/>
        <end position="57"/>
    </location>
    <ligand>
        <name>substrate</name>
    </ligand>
</feature>
<dbReference type="HAMAP" id="MF_00067">
    <property type="entry name" value="GmhA"/>
    <property type="match status" value="1"/>
</dbReference>
<evidence type="ECO:0000256" key="4">
    <source>
        <dbReference type="ARBA" id="ARBA00009894"/>
    </source>
</evidence>
<feature type="binding site" evidence="10">
    <location>
        <begin position="97"/>
        <end position="98"/>
    </location>
    <ligand>
        <name>substrate</name>
    </ligand>
</feature>
<reference evidence="12 13" key="1">
    <citation type="submission" date="2019-09" db="EMBL/GenBank/DDBJ databases">
        <title>Genome sequence of Rhodovastum atsumiense, a diverse member of the Acetobacteraceae family of non-sulfur purple photosynthetic bacteria.</title>
        <authorList>
            <person name="Meyer T."/>
            <person name="Kyndt J."/>
        </authorList>
    </citation>
    <scope>NUCLEOTIDE SEQUENCE [LARGE SCALE GENOMIC DNA]</scope>
    <source>
        <strain evidence="12 13">DSM 21279</strain>
    </source>
</reference>
<dbReference type="GO" id="GO:0005975">
    <property type="term" value="P:carbohydrate metabolic process"/>
    <property type="evidence" value="ECO:0007669"/>
    <property type="project" value="UniProtKB-UniRule"/>
</dbReference>
<dbReference type="SUPFAM" id="SSF53697">
    <property type="entry name" value="SIS domain"/>
    <property type="match status" value="1"/>
</dbReference>
<keyword evidence="7 10" id="KW-0862">Zinc</keyword>
<dbReference type="GO" id="GO:0005737">
    <property type="term" value="C:cytoplasm"/>
    <property type="evidence" value="ECO:0007669"/>
    <property type="project" value="UniProtKB-SubCell"/>
</dbReference>
<evidence type="ECO:0000256" key="2">
    <source>
        <dbReference type="ARBA" id="ARBA00003172"/>
    </source>
</evidence>
<dbReference type="Pfam" id="PF13580">
    <property type="entry name" value="SIS_2"/>
    <property type="match status" value="1"/>
</dbReference>
<evidence type="ECO:0000256" key="8">
    <source>
        <dbReference type="ARBA" id="ARBA00023235"/>
    </source>
</evidence>
<dbReference type="GO" id="GO:0097367">
    <property type="term" value="F:carbohydrate derivative binding"/>
    <property type="evidence" value="ECO:0007669"/>
    <property type="project" value="InterPro"/>
</dbReference>
<evidence type="ECO:0000256" key="10">
    <source>
        <dbReference type="HAMAP-Rule" id="MF_00067"/>
    </source>
</evidence>
<name>A0A5M6IR54_9PROT</name>
<comment type="caution">
    <text evidence="12">The sequence shown here is derived from an EMBL/GenBank/DDBJ whole genome shotgun (WGS) entry which is preliminary data.</text>
</comment>
<dbReference type="InterPro" id="IPR004515">
    <property type="entry name" value="Phosphoheptose_Isoase"/>
</dbReference>
<comment type="catalytic activity">
    <reaction evidence="1 10">
        <text>2 D-sedoheptulose 7-phosphate = D-glycero-alpha-D-manno-heptose 7-phosphate + D-glycero-beta-D-manno-heptose 7-phosphate</text>
        <dbReference type="Rhea" id="RHEA:27489"/>
        <dbReference type="ChEBI" id="CHEBI:57483"/>
        <dbReference type="ChEBI" id="CHEBI:60203"/>
        <dbReference type="ChEBI" id="CHEBI:60204"/>
        <dbReference type="EC" id="5.3.1.28"/>
    </reaction>
</comment>
<dbReference type="InterPro" id="IPR035461">
    <property type="entry name" value="GmhA/DiaA"/>
</dbReference>
<keyword evidence="8 10" id="KW-0413">Isomerase</keyword>
<dbReference type="InterPro" id="IPR046348">
    <property type="entry name" value="SIS_dom_sf"/>
</dbReference>
<dbReference type="GO" id="GO:0008968">
    <property type="term" value="F:D-sedoheptulose 7-phosphate isomerase activity"/>
    <property type="evidence" value="ECO:0007669"/>
    <property type="project" value="UniProtKB-UniRule"/>
</dbReference>
<accession>A0A5M6IR54</accession>
<feature type="binding site" evidence="10">
    <location>
        <position position="175"/>
    </location>
    <ligand>
        <name>substrate</name>
    </ligand>
</feature>
<sequence length="199" mass="20412">MHESDRHFAAGWLSESAAVTAAFAADPQAIGVLSAMSDAITASLRAGGKLLIAGNGGSAADAQHMAAEFVVRMNYDRAPLAALALTTDSSVLTAAGNDYGYDHVFARQVQALGRRGDVFLGISTSGRSPTILRALDAARQSGLITLGFTGAAGGAMAEQCDVLLRAPSAVTALIQQIHIIAIHVICSLAERALCPRPGA</sequence>
<evidence type="ECO:0000256" key="5">
    <source>
        <dbReference type="ARBA" id="ARBA00022490"/>
    </source>
</evidence>
<dbReference type="AlphaFoldDB" id="A0A5M6IR54"/>
<dbReference type="OrthoDB" id="9810929at2"/>
<dbReference type="EC" id="5.3.1.28" evidence="10"/>
<dbReference type="PROSITE" id="PS51464">
    <property type="entry name" value="SIS"/>
    <property type="match status" value="1"/>
</dbReference>
<keyword evidence="13" id="KW-1185">Reference proteome</keyword>
<keyword evidence="6 10" id="KW-0479">Metal-binding</keyword>
<feature type="binding site" evidence="10">
    <location>
        <position position="68"/>
    </location>
    <ligand>
        <name>Zn(2+)</name>
        <dbReference type="ChEBI" id="CHEBI:29105"/>
    </ligand>
</feature>
<dbReference type="InterPro" id="IPR050099">
    <property type="entry name" value="SIS_GmhA/DiaA_subfam"/>
</dbReference>